<dbReference type="InterPro" id="IPR036397">
    <property type="entry name" value="RNaseH_sf"/>
</dbReference>
<dbReference type="SUPFAM" id="SSF53098">
    <property type="entry name" value="Ribonuclease H-like"/>
    <property type="match status" value="1"/>
</dbReference>
<keyword evidence="2" id="KW-0808">Transferase</keyword>
<protein>
    <submittedName>
        <fullName evidence="2">Reverse transcriptase domain-containing protein</fullName>
    </submittedName>
</protein>
<dbReference type="GO" id="GO:0003964">
    <property type="term" value="F:RNA-directed DNA polymerase activity"/>
    <property type="evidence" value="ECO:0007669"/>
    <property type="project" value="UniProtKB-KW"/>
</dbReference>
<dbReference type="InterPro" id="IPR002156">
    <property type="entry name" value="RNaseH_domain"/>
</dbReference>
<dbReference type="EMBL" id="BKCJ010044910">
    <property type="protein sequence ID" value="GEW09386.1"/>
    <property type="molecule type" value="Genomic_DNA"/>
</dbReference>
<keyword evidence="2" id="KW-0548">Nucleotidyltransferase</keyword>
<evidence type="ECO:0000313" key="2">
    <source>
        <dbReference type="EMBL" id="GEW09386.1"/>
    </source>
</evidence>
<dbReference type="PANTHER" id="PTHR48475:SF2">
    <property type="entry name" value="RIBONUCLEASE H"/>
    <property type="match status" value="1"/>
</dbReference>
<dbReference type="PANTHER" id="PTHR48475">
    <property type="entry name" value="RIBONUCLEASE H"/>
    <property type="match status" value="1"/>
</dbReference>
<name>A0A699GSV6_TANCI</name>
<accession>A0A699GSV6</accession>
<dbReference type="InterPro" id="IPR012337">
    <property type="entry name" value="RNaseH-like_sf"/>
</dbReference>
<dbReference type="Pfam" id="PF13456">
    <property type="entry name" value="RVT_3"/>
    <property type="match status" value="1"/>
</dbReference>
<gene>
    <name evidence="2" type="ORF">Tci_181362</name>
</gene>
<comment type="caution">
    <text evidence="2">The sequence shown here is derived from an EMBL/GenBank/DDBJ whole genome shotgun (WGS) entry which is preliminary data.</text>
</comment>
<dbReference type="Gene3D" id="3.30.420.10">
    <property type="entry name" value="Ribonuclease H-like superfamily/Ribonuclease H"/>
    <property type="match status" value="1"/>
</dbReference>
<dbReference type="AlphaFoldDB" id="A0A699GSV6"/>
<feature type="domain" description="RNase H type-1" evidence="1">
    <location>
        <begin position="26"/>
        <end position="87"/>
    </location>
</feature>
<sequence length="280" mass="31949">MPRGVHSRTYPYKPEGVEFTYALRFEFDASNNEAEYEALIAGLRISKHMGVQNMVAIVESHLVANQINGSYVAKEDSMINENKKADALSKIASTSFAHLTKQVLVEVLKEKSIEEKDIFAVIEEEGCSWMTSLLEYLTNGTLPAETKKAWTIKIKARQYVVINGILYMNSFLEPWLRCVSSLQAKYMKEEKKQQSMKLKIAKIEKYYNAKVCITTLRLGDFVYRKNEANHAKESGKLSPKWEVPYEVVEALGKGAYKLRNGNGDILPRTRNVKDLKKCYL</sequence>
<dbReference type="GO" id="GO:0004523">
    <property type="term" value="F:RNA-DNA hybrid ribonuclease activity"/>
    <property type="evidence" value="ECO:0007669"/>
    <property type="project" value="InterPro"/>
</dbReference>
<proteinExistence type="predicted"/>
<evidence type="ECO:0000259" key="1">
    <source>
        <dbReference type="Pfam" id="PF13456"/>
    </source>
</evidence>
<organism evidence="2">
    <name type="scientific">Tanacetum cinerariifolium</name>
    <name type="common">Dalmatian daisy</name>
    <name type="synonym">Chrysanthemum cinerariifolium</name>
    <dbReference type="NCBI Taxonomy" id="118510"/>
    <lineage>
        <taxon>Eukaryota</taxon>
        <taxon>Viridiplantae</taxon>
        <taxon>Streptophyta</taxon>
        <taxon>Embryophyta</taxon>
        <taxon>Tracheophyta</taxon>
        <taxon>Spermatophyta</taxon>
        <taxon>Magnoliopsida</taxon>
        <taxon>eudicotyledons</taxon>
        <taxon>Gunneridae</taxon>
        <taxon>Pentapetalae</taxon>
        <taxon>asterids</taxon>
        <taxon>campanulids</taxon>
        <taxon>Asterales</taxon>
        <taxon>Asteraceae</taxon>
        <taxon>Asteroideae</taxon>
        <taxon>Anthemideae</taxon>
        <taxon>Anthemidinae</taxon>
        <taxon>Tanacetum</taxon>
    </lineage>
</organism>
<reference evidence="2" key="1">
    <citation type="journal article" date="2019" name="Sci. Rep.">
        <title>Draft genome of Tanacetum cinerariifolium, the natural source of mosquito coil.</title>
        <authorList>
            <person name="Yamashiro T."/>
            <person name="Shiraishi A."/>
            <person name="Satake H."/>
            <person name="Nakayama K."/>
        </authorList>
    </citation>
    <scope>NUCLEOTIDE SEQUENCE</scope>
</reference>
<keyword evidence="2" id="KW-0695">RNA-directed DNA polymerase</keyword>
<dbReference type="GO" id="GO:0003676">
    <property type="term" value="F:nucleic acid binding"/>
    <property type="evidence" value="ECO:0007669"/>
    <property type="project" value="InterPro"/>
</dbReference>